<evidence type="ECO:0000313" key="1">
    <source>
        <dbReference type="EMBL" id="EIC95708.1"/>
    </source>
</evidence>
<dbReference type="Pfam" id="PF04883">
    <property type="entry name" value="HK97-gp10_like"/>
    <property type="match status" value="1"/>
</dbReference>
<reference evidence="1 2" key="1">
    <citation type="submission" date="2012-03" db="EMBL/GenBank/DDBJ databases">
        <authorList>
            <person name="Durkin A.S."/>
            <person name="McCorrison J."/>
            <person name="Torralba M."/>
            <person name="Gillis M."/>
            <person name="Methe B."/>
            <person name="Sutton G."/>
            <person name="Nelson K.E."/>
        </authorList>
    </citation>
    <scope>NUCLEOTIDE SEQUENCE [LARGE SCALE GENOMIC DNA]</scope>
    <source>
        <strain evidence="1 2">F0468</strain>
    </source>
</reference>
<dbReference type="AlphaFoldDB" id="I0R7Q0"/>
<dbReference type="PATRIC" id="fig|1095750.3.peg.1490"/>
<dbReference type="OrthoDB" id="1630761at2"/>
<evidence type="ECO:0000313" key="2">
    <source>
        <dbReference type="Proteomes" id="UP000005039"/>
    </source>
</evidence>
<dbReference type="Proteomes" id="UP000005039">
    <property type="component" value="Unassembled WGS sequence"/>
</dbReference>
<accession>I0R7Q0</accession>
<keyword evidence="2" id="KW-1185">Reference proteome</keyword>
<organism evidence="1 2">
    <name type="scientific">Lachnoanaerobaculum saburreum F0468</name>
    <dbReference type="NCBI Taxonomy" id="1095750"/>
    <lineage>
        <taxon>Bacteria</taxon>
        <taxon>Bacillati</taxon>
        <taxon>Bacillota</taxon>
        <taxon>Clostridia</taxon>
        <taxon>Lachnospirales</taxon>
        <taxon>Lachnospiraceae</taxon>
        <taxon>Lachnoanaerobaculum</taxon>
    </lineage>
</organism>
<comment type="caution">
    <text evidence="1">The sequence shown here is derived from an EMBL/GenBank/DDBJ whole genome shotgun (WGS) entry which is preliminary data.</text>
</comment>
<name>I0R7Q0_9FIRM</name>
<dbReference type="EMBL" id="AJGH01000069">
    <property type="protein sequence ID" value="EIC95708.1"/>
    <property type="molecule type" value="Genomic_DNA"/>
</dbReference>
<protein>
    <submittedName>
        <fullName evidence="1">Bacteriophage protein, PF04883 family</fullName>
    </submittedName>
</protein>
<proteinExistence type="predicted"/>
<dbReference type="RefSeq" id="WP_008754062.1">
    <property type="nucleotide sequence ID" value="NZ_AJGH01000069.1"/>
</dbReference>
<sequence length="139" mass="15783">MAESVRFIGLEGLMSDMQGLISKAPDELNKAVEKTAREWTKDCNEKMPSTYKDGKNSLKKWKTKKEYTSLGIISSIEVTNKAPHFHLVENGHRKFIHGVDTGGFVEGKHYAEKTRAEYESKYPEKMQEAINKALADRGF</sequence>
<dbReference type="InterPro" id="IPR010064">
    <property type="entry name" value="HK97-gp10_tail"/>
</dbReference>
<gene>
    <name evidence="1" type="ORF">HMPREF9970_2272</name>
</gene>